<dbReference type="GO" id="GO:0035835">
    <property type="term" value="P:indole alkaloid biosynthetic process"/>
    <property type="evidence" value="ECO:0007669"/>
    <property type="project" value="UniProtKB-UniPathway"/>
</dbReference>
<dbReference type="PANTHER" id="PTHR43162">
    <property type="match status" value="1"/>
</dbReference>
<name>A0A8H3F557_9LECA</name>
<dbReference type="Pfam" id="PF05368">
    <property type="entry name" value="NmrA"/>
    <property type="match status" value="1"/>
</dbReference>
<gene>
    <name evidence="6" type="ORF">GOMPHAMPRED_000870</name>
</gene>
<dbReference type="PANTHER" id="PTHR43162:SF1">
    <property type="entry name" value="PRESTALK A DIFFERENTIATION PROTEIN A"/>
    <property type="match status" value="1"/>
</dbReference>
<dbReference type="Proteomes" id="UP000664169">
    <property type="component" value="Unassembled WGS sequence"/>
</dbReference>
<evidence type="ECO:0000256" key="2">
    <source>
        <dbReference type="ARBA" id="ARBA00005372"/>
    </source>
</evidence>
<evidence type="ECO:0000313" key="6">
    <source>
        <dbReference type="EMBL" id="CAF9915853.1"/>
    </source>
</evidence>
<evidence type="ECO:0000256" key="1">
    <source>
        <dbReference type="ARBA" id="ARBA00005107"/>
    </source>
</evidence>
<dbReference type="InterPro" id="IPR036291">
    <property type="entry name" value="NAD(P)-bd_dom_sf"/>
</dbReference>
<comment type="caution">
    <text evidence="6">The sequence shown here is derived from an EMBL/GenBank/DDBJ whole genome shotgun (WGS) entry which is preliminary data.</text>
</comment>
<proteinExistence type="inferred from homology"/>
<dbReference type="EMBL" id="CAJPDQ010000010">
    <property type="protein sequence ID" value="CAF9915853.1"/>
    <property type="molecule type" value="Genomic_DNA"/>
</dbReference>
<comment type="pathway">
    <text evidence="1">Alkaloid biosynthesis; ergot alkaloid biosynthesis.</text>
</comment>
<keyword evidence="4" id="KW-0560">Oxidoreductase</keyword>
<dbReference type="InterPro" id="IPR008030">
    <property type="entry name" value="NmrA-like"/>
</dbReference>
<feature type="domain" description="NmrA-like" evidence="5">
    <location>
        <begin position="77"/>
        <end position="241"/>
    </location>
</feature>
<dbReference type="InterPro" id="IPR051604">
    <property type="entry name" value="Ergot_Alk_Oxidoreductase"/>
</dbReference>
<organism evidence="6 7">
    <name type="scientific">Gomphillus americanus</name>
    <dbReference type="NCBI Taxonomy" id="1940652"/>
    <lineage>
        <taxon>Eukaryota</taxon>
        <taxon>Fungi</taxon>
        <taxon>Dikarya</taxon>
        <taxon>Ascomycota</taxon>
        <taxon>Pezizomycotina</taxon>
        <taxon>Lecanoromycetes</taxon>
        <taxon>OSLEUM clade</taxon>
        <taxon>Ostropomycetidae</taxon>
        <taxon>Ostropales</taxon>
        <taxon>Graphidaceae</taxon>
        <taxon>Gomphilloideae</taxon>
        <taxon>Gomphillus</taxon>
    </lineage>
</organism>
<keyword evidence="7" id="KW-1185">Reference proteome</keyword>
<dbReference type="GO" id="GO:0016491">
    <property type="term" value="F:oxidoreductase activity"/>
    <property type="evidence" value="ECO:0007669"/>
    <property type="project" value="UniProtKB-KW"/>
</dbReference>
<protein>
    <recommendedName>
        <fullName evidence="5">NmrA-like domain-containing protein</fullName>
    </recommendedName>
</protein>
<evidence type="ECO:0000256" key="4">
    <source>
        <dbReference type="ARBA" id="ARBA00023002"/>
    </source>
</evidence>
<dbReference type="UniPathway" id="UPA00327"/>
<evidence type="ECO:0000313" key="7">
    <source>
        <dbReference type="Proteomes" id="UP000664169"/>
    </source>
</evidence>
<reference evidence="6" key="1">
    <citation type="submission" date="2021-03" db="EMBL/GenBank/DDBJ databases">
        <authorList>
            <person name="Tagirdzhanova G."/>
        </authorList>
    </citation>
    <scope>NUCLEOTIDE SEQUENCE</scope>
</reference>
<dbReference type="Gene3D" id="3.90.25.10">
    <property type="entry name" value="UDP-galactose 4-epimerase, domain 1"/>
    <property type="match status" value="1"/>
</dbReference>
<dbReference type="NCBIfam" id="TIGR03649">
    <property type="entry name" value="ergot_EASG"/>
    <property type="match status" value="1"/>
</dbReference>
<sequence length="284" mass="31402">MTILLTGGLGKTTSRLAKILTSENEKILVASRSGSAGDHPAVKFDWNDRSSWNAAFDSPEAKAAPITAIYLVVLVDENDAPYNIAMDYINLARQHGTKRFVFLSTSAIDEHGPTWRSQLHSTFKKSDFEWAILRPSWFMQNFSESPFQPVKTQSKIFSATGDGKVPFIDCEDIAAVAAKALTSQHPLNRDVLVLGPELLTYDDVASILSEVIGRKITHTRFTEEEMHDYLIKAGMPEDIAALLPKLDSAIKAGAEARLSDDVASIISRSPRSFRQFAEETRGAW</sequence>
<comment type="similarity">
    <text evidence="2">Belongs to the fgaFS/easG family.</text>
</comment>
<dbReference type="AlphaFoldDB" id="A0A8H3F557"/>
<dbReference type="SUPFAM" id="SSF51735">
    <property type="entry name" value="NAD(P)-binding Rossmann-fold domains"/>
    <property type="match status" value="1"/>
</dbReference>
<evidence type="ECO:0000256" key="3">
    <source>
        <dbReference type="ARBA" id="ARBA00022589"/>
    </source>
</evidence>
<keyword evidence="3" id="KW-0017">Alkaloid metabolism</keyword>
<dbReference type="OrthoDB" id="419598at2759"/>
<evidence type="ECO:0000259" key="5">
    <source>
        <dbReference type="Pfam" id="PF05368"/>
    </source>
</evidence>
<accession>A0A8H3F557</accession>
<dbReference type="Gene3D" id="3.40.50.720">
    <property type="entry name" value="NAD(P)-binding Rossmann-like Domain"/>
    <property type="match status" value="1"/>
</dbReference>
<dbReference type="InterPro" id="IPR019901">
    <property type="entry name" value="Ergot_alkaloid_biosynthesis"/>
</dbReference>